<evidence type="ECO:0000313" key="3">
    <source>
        <dbReference type="Proteomes" id="UP001596432"/>
    </source>
</evidence>
<dbReference type="Pfam" id="PF03435">
    <property type="entry name" value="Sacchrp_dh_NADP"/>
    <property type="match status" value="1"/>
</dbReference>
<proteinExistence type="predicted"/>
<comment type="caution">
    <text evidence="2">The sequence shown here is derived from an EMBL/GenBank/DDBJ whole genome shotgun (WGS) entry which is preliminary data.</text>
</comment>
<evidence type="ECO:0000313" key="2">
    <source>
        <dbReference type="EMBL" id="MFC7139956.1"/>
    </source>
</evidence>
<sequence length="361" mass="38637">MTQTLLVGGYGSVGHIVARELTSSMAEREQLLIAGRDDSKAASLAERLGDHASGVSFDVEAPATYSSVLKDVDQVIVCLDQSGTAFVEACLERGIDYVDVTASDEFFRQVESFDQFARENDATAVLSVGLAPGVTNLLAARAVDELSTVSDVRIGVLLGLGESFGPEASRWTLEHIGRPFTVQTNGDSRTVRGFTDPRPIEFPRYGCRTAYRFDFADQHVVQRTLDVPTASTRFCFDSRLASTGIHGLVRAGVYQPMADAVGVDRLARLSESLSLGGDGFAVTVTAEGRRDKTRIATTEAVDGREQSHVTGLVAAVVAQAVAAGDVSNGVSHVHQILEPTTVLDELRSHGYRTTSSERVLG</sequence>
<name>A0ABD5Y145_9EURY</name>
<dbReference type="Gene3D" id="3.30.360.10">
    <property type="entry name" value="Dihydrodipicolinate Reductase, domain 2"/>
    <property type="match status" value="1"/>
</dbReference>
<dbReference type="Gene3D" id="3.40.50.720">
    <property type="entry name" value="NAD(P)-binding Rossmann-like Domain"/>
    <property type="match status" value="1"/>
</dbReference>
<protein>
    <submittedName>
        <fullName evidence="2">Saccharopine dehydrogenase family protein</fullName>
    </submittedName>
</protein>
<reference evidence="2 3" key="1">
    <citation type="journal article" date="2019" name="Int. J. Syst. Evol. Microbiol.">
        <title>The Global Catalogue of Microorganisms (GCM) 10K type strain sequencing project: providing services to taxonomists for standard genome sequencing and annotation.</title>
        <authorList>
            <consortium name="The Broad Institute Genomics Platform"/>
            <consortium name="The Broad Institute Genome Sequencing Center for Infectious Disease"/>
            <person name="Wu L."/>
            <person name="Ma J."/>
        </authorList>
    </citation>
    <scope>NUCLEOTIDE SEQUENCE [LARGE SCALE GENOMIC DNA]</scope>
    <source>
        <strain evidence="2 3">XZYJT29</strain>
    </source>
</reference>
<gene>
    <name evidence="2" type="ORF">ACFQMA_08930</name>
</gene>
<keyword evidence="3" id="KW-1185">Reference proteome</keyword>
<dbReference type="AlphaFoldDB" id="A0ABD5Y145"/>
<accession>A0ABD5Y145</accession>
<dbReference type="RefSeq" id="WP_382261517.1">
    <property type="nucleotide sequence ID" value="NZ_JBHTAS010000001.1"/>
</dbReference>
<dbReference type="PANTHER" id="PTHR43796:SF2">
    <property type="entry name" value="CARBOXYNORSPERMIDINE SYNTHASE"/>
    <property type="match status" value="1"/>
</dbReference>
<dbReference type="InterPro" id="IPR036291">
    <property type="entry name" value="NAD(P)-bd_dom_sf"/>
</dbReference>
<dbReference type="SUPFAM" id="SSF51735">
    <property type="entry name" value="NAD(P)-binding Rossmann-fold domains"/>
    <property type="match status" value="1"/>
</dbReference>
<dbReference type="InterPro" id="IPR005097">
    <property type="entry name" value="Sacchrp_dh_NADP-bd"/>
</dbReference>
<dbReference type="PANTHER" id="PTHR43796">
    <property type="entry name" value="CARBOXYNORSPERMIDINE SYNTHASE"/>
    <property type="match status" value="1"/>
</dbReference>
<dbReference type="EMBL" id="JBHTAS010000001">
    <property type="protein sequence ID" value="MFC7139956.1"/>
    <property type="molecule type" value="Genomic_DNA"/>
</dbReference>
<feature type="domain" description="Saccharopine dehydrogenase NADP binding" evidence="1">
    <location>
        <begin position="6"/>
        <end position="104"/>
    </location>
</feature>
<evidence type="ECO:0000259" key="1">
    <source>
        <dbReference type="Pfam" id="PF03435"/>
    </source>
</evidence>
<organism evidence="2 3">
    <name type="scientific">Halosimplex aquaticum</name>
    <dbReference type="NCBI Taxonomy" id="3026162"/>
    <lineage>
        <taxon>Archaea</taxon>
        <taxon>Methanobacteriati</taxon>
        <taxon>Methanobacteriota</taxon>
        <taxon>Stenosarchaea group</taxon>
        <taxon>Halobacteria</taxon>
        <taxon>Halobacteriales</taxon>
        <taxon>Haloarculaceae</taxon>
        <taxon>Halosimplex</taxon>
    </lineage>
</organism>
<dbReference type="Proteomes" id="UP001596432">
    <property type="component" value="Unassembled WGS sequence"/>
</dbReference>